<reference evidence="2" key="1">
    <citation type="submission" date="2020-04" db="EMBL/GenBank/DDBJ databases">
        <authorList>
            <person name="Chiriac C."/>
            <person name="Salcher M."/>
            <person name="Ghai R."/>
            <person name="Kavagutti S V."/>
        </authorList>
    </citation>
    <scope>NUCLEOTIDE SEQUENCE</scope>
</reference>
<gene>
    <name evidence="2" type="ORF">UFOVP123_61</name>
</gene>
<protein>
    <submittedName>
        <fullName evidence="2">Uncharacterized protein</fullName>
    </submittedName>
</protein>
<proteinExistence type="predicted"/>
<sequence>MYERNYATDPRIIGEEMAKREAYAHEQQLRPGPIMGAIAGSSVAREVPMAESMNRLMGVISAIDDAIMELDQRTHVMRQPSPSVSPKDPRPERSYSPLVGSLNEQIMRLERLHVCIRQITSELEI</sequence>
<name>A0A6J5L9D9_9CAUD</name>
<evidence type="ECO:0000313" key="2">
    <source>
        <dbReference type="EMBL" id="CAB4131124.1"/>
    </source>
</evidence>
<evidence type="ECO:0000256" key="1">
    <source>
        <dbReference type="SAM" id="MobiDB-lite"/>
    </source>
</evidence>
<feature type="region of interest" description="Disordered" evidence="1">
    <location>
        <begin position="73"/>
        <end position="97"/>
    </location>
</feature>
<accession>A0A6J5L9D9</accession>
<dbReference type="EMBL" id="LR796244">
    <property type="protein sequence ID" value="CAB4131124.1"/>
    <property type="molecule type" value="Genomic_DNA"/>
</dbReference>
<organism evidence="2">
    <name type="scientific">uncultured Caudovirales phage</name>
    <dbReference type="NCBI Taxonomy" id="2100421"/>
    <lineage>
        <taxon>Viruses</taxon>
        <taxon>Duplodnaviria</taxon>
        <taxon>Heunggongvirae</taxon>
        <taxon>Uroviricota</taxon>
        <taxon>Caudoviricetes</taxon>
        <taxon>Peduoviridae</taxon>
        <taxon>Maltschvirus</taxon>
        <taxon>Maltschvirus maltsch</taxon>
    </lineage>
</organism>